<name>A0A7S4KAL1_9STRA</name>
<reference evidence="1" key="1">
    <citation type="submission" date="2021-01" db="EMBL/GenBank/DDBJ databases">
        <authorList>
            <person name="Corre E."/>
            <person name="Pelletier E."/>
            <person name="Niang G."/>
            <person name="Scheremetjew M."/>
            <person name="Finn R."/>
            <person name="Kale V."/>
            <person name="Holt S."/>
            <person name="Cochrane G."/>
            <person name="Meng A."/>
            <person name="Brown T."/>
            <person name="Cohen L."/>
        </authorList>
    </citation>
    <scope>NUCLEOTIDE SEQUENCE</scope>
    <source>
        <strain evidence="1">Isolate 1302-5</strain>
    </source>
</reference>
<proteinExistence type="predicted"/>
<organism evidence="1">
    <name type="scientific">Odontella aurita</name>
    <dbReference type="NCBI Taxonomy" id="265563"/>
    <lineage>
        <taxon>Eukaryota</taxon>
        <taxon>Sar</taxon>
        <taxon>Stramenopiles</taxon>
        <taxon>Ochrophyta</taxon>
        <taxon>Bacillariophyta</taxon>
        <taxon>Mediophyceae</taxon>
        <taxon>Biddulphiophycidae</taxon>
        <taxon>Eupodiscales</taxon>
        <taxon>Odontellaceae</taxon>
        <taxon>Odontella</taxon>
    </lineage>
</organism>
<protein>
    <submittedName>
        <fullName evidence="1">Uncharacterized protein</fullName>
    </submittedName>
</protein>
<gene>
    <name evidence="1" type="ORF">OAUR00152_LOCUS41943</name>
</gene>
<accession>A0A7S4KAL1</accession>
<dbReference type="EMBL" id="HBKQ01061496">
    <property type="protein sequence ID" value="CAE2288831.1"/>
    <property type="molecule type" value="Transcribed_RNA"/>
</dbReference>
<evidence type="ECO:0000313" key="1">
    <source>
        <dbReference type="EMBL" id="CAE2288831.1"/>
    </source>
</evidence>
<sequence>MEVVRKEREALWDQHRDDSDGGGDGEGGDDVPYGIWSYKAIKQLAMLHLRAGDEARARLARATVEKTRRMDPKSLVRSVHSTTLRVRYPCTSLIPNKWLWFKTNLKYSHLLCEMNETAKLQLVIKDML</sequence>
<dbReference type="AlphaFoldDB" id="A0A7S4KAL1"/>